<accession>A0A4Y2B972</accession>
<sequence>MLRQMLFMNCKMSTDNNFLAACVADIRSKRTDVCHKVVYSELLLSAIVSRQTAQKAQGTWLAALCQLFVSCAAESLFVEAREHNSDVLLRVESFNSV</sequence>
<gene>
    <name evidence="1" type="ORF">AVEN_192051_1</name>
</gene>
<evidence type="ECO:0000313" key="1">
    <source>
        <dbReference type="EMBL" id="GBL87875.1"/>
    </source>
</evidence>
<comment type="caution">
    <text evidence="1">The sequence shown here is derived from an EMBL/GenBank/DDBJ whole genome shotgun (WGS) entry which is preliminary data.</text>
</comment>
<protein>
    <submittedName>
        <fullName evidence="1">Uncharacterized protein</fullName>
    </submittedName>
</protein>
<dbReference type="EMBL" id="BGPR01000056">
    <property type="protein sequence ID" value="GBL87875.1"/>
    <property type="molecule type" value="Genomic_DNA"/>
</dbReference>
<dbReference type="Proteomes" id="UP000499080">
    <property type="component" value="Unassembled WGS sequence"/>
</dbReference>
<evidence type="ECO:0000313" key="2">
    <source>
        <dbReference type="Proteomes" id="UP000499080"/>
    </source>
</evidence>
<dbReference type="AlphaFoldDB" id="A0A4Y2B972"/>
<organism evidence="1 2">
    <name type="scientific">Araneus ventricosus</name>
    <name type="common">Orbweaver spider</name>
    <name type="synonym">Epeira ventricosa</name>
    <dbReference type="NCBI Taxonomy" id="182803"/>
    <lineage>
        <taxon>Eukaryota</taxon>
        <taxon>Metazoa</taxon>
        <taxon>Ecdysozoa</taxon>
        <taxon>Arthropoda</taxon>
        <taxon>Chelicerata</taxon>
        <taxon>Arachnida</taxon>
        <taxon>Araneae</taxon>
        <taxon>Araneomorphae</taxon>
        <taxon>Entelegynae</taxon>
        <taxon>Araneoidea</taxon>
        <taxon>Araneidae</taxon>
        <taxon>Araneus</taxon>
    </lineage>
</organism>
<keyword evidence="2" id="KW-1185">Reference proteome</keyword>
<reference evidence="1 2" key="1">
    <citation type="journal article" date="2019" name="Sci. Rep.">
        <title>Orb-weaving spider Araneus ventricosus genome elucidates the spidroin gene catalogue.</title>
        <authorList>
            <person name="Kono N."/>
            <person name="Nakamura H."/>
            <person name="Ohtoshi R."/>
            <person name="Moran D.A.P."/>
            <person name="Shinohara A."/>
            <person name="Yoshida Y."/>
            <person name="Fujiwara M."/>
            <person name="Mori M."/>
            <person name="Tomita M."/>
            <person name="Arakawa K."/>
        </authorList>
    </citation>
    <scope>NUCLEOTIDE SEQUENCE [LARGE SCALE GENOMIC DNA]</scope>
</reference>
<proteinExistence type="predicted"/>
<name>A0A4Y2B972_ARAVE</name>